<evidence type="ECO:0000313" key="2">
    <source>
        <dbReference type="EMBL" id="MDR6513406.1"/>
    </source>
</evidence>
<dbReference type="Gene3D" id="3.40.50.300">
    <property type="entry name" value="P-loop containing nucleotide triphosphate hydrolases"/>
    <property type="match status" value="1"/>
</dbReference>
<proteinExistence type="predicted"/>
<dbReference type="SUPFAM" id="SSF48452">
    <property type="entry name" value="TPR-like"/>
    <property type="match status" value="1"/>
</dbReference>
<organism evidence="2 3">
    <name type="scientific">Novosphingobium capsulatum</name>
    <dbReference type="NCBI Taxonomy" id="13688"/>
    <lineage>
        <taxon>Bacteria</taxon>
        <taxon>Pseudomonadati</taxon>
        <taxon>Pseudomonadota</taxon>
        <taxon>Alphaproteobacteria</taxon>
        <taxon>Sphingomonadales</taxon>
        <taxon>Sphingomonadaceae</taxon>
        <taxon>Novosphingobium</taxon>
    </lineage>
</organism>
<comment type="caution">
    <text evidence="2">The sequence shown here is derived from an EMBL/GenBank/DDBJ whole genome shotgun (WGS) entry which is preliminary data.</text>
</comment>
<protein>
    <submittedName>
        <fullName evidence="2">Tetratricopeptide (TPR) repeat protein</fullName>
    </submittedName>
</protein>
<dbReference type="InterPro" id="IPR002182">
    <property type="entry name" value="NB-ARC"/>
</dbReference>
<keyword evidence="3" id="KW-1185">Reference proteome</keyword>
<dbReference type="Proteomes" id="UP001184150">
    <property type="component" value="Unassembled WGS sequence"/>
</dbReference>
<name>A0ABU1MSV5_9SPHN</name>
<dbReference type="RefSeq" id="WP_309806671.1">
    <property type="nucleotide sequence ID" value="NZ_JAVDRD010000027.1"/>
</dbReference>
<evidence type="ECO:0000313" key="3">
    <source>
        <dbReference type="Proteomes" id="UP001184150"/>
    </source>
</evidence>
<reference evidence="2 3" key="1">
    <citation type="submission" date="2023-07" db="EMBL/GenBank/DDBJ databases">
        <title>Sorghum-associated microbial communities from plants grown in Nebraska, USA.</title>
        <authorList>
            <person name="Schachtman D."/>
        </authorList>
    </citation>
    <scope>NUCLEOTIDE SEQUENCE [LARGE SCALE GENOMIC DNA]</scope>
    <source>
        <strain evidence="2 3">DS1027</strain>
    </source>
</reference>
<dbReference type="InterPro" id="IPR027417">
    <property type="entry name" value="P-loop_NTPase"/>
</dbReference>
<dbReference type="Gene3D" id="1.25.40.10">
    <property type="entry name" value="Tetratricopeptide repeat domain"/>
    <property type="match status" value="1"/>
</dbReference>
<dbReference type="PRINTS" id="PR00364">
    <property type="entry name" value="DISEASERSIST"/>
</dbReference>
<gene>
    <name evidence="2" type="ORF">J2792_004300</name>
</gene>
<dbReference type="Pfam" id="PF00931">
    <property type="entry name" value="NB-ARC"/>
    <property type="match status" value="1"/>
</dbReference>
<accession>A0ABU1MSV5</accession>
<dbReference type="EMBL" id="JAVDRD010000027">
    <property type="protein sequence ID" value="MDR6513406.1"/>
    <property type="molecule type" value="Genomic_DNA"/>
</dbReference>
<sequence length="907" mass="99302">MNPQTRNLLVQRVTESLTILGPGSAFERFGVVFIEFLLDIVLVQRGSSIGGSPVGGALDATTPDGKLVVETSILKSYFDGGMGKPRGDIAHALELAPMAEDIYLLGSQRAPTGVIEAFTTEVGESPQMAGRRIHLMDGRAIAEAIIDKLMLQDEAIDALSEILPILGDVRDDHPASLRAPPLTPLYVKRGPVDAELDRRLASGTVVDICGIGGIGKSQVAAACIRRNRGQFEYSFWVNARDLEGVEQLSSVQLRRGGAARNVSALLRKNRTLLVLDDASDSLLSEQLASQCGSRSKIIVTRRKVTPGAYEVPMMDKRQTREVLGKNLTNSPSEGVFKTIWNSVGGHPLSLRLINSAVQAGVPFEDIAQDCLNIPKLADDEMALADRILGRLRPFLESELSVFLWAGQPYCDRAFLRAVIGPISLSMLERYGLTAPESAASVRIHDIVFSALKVANWLSAERAAAIDDQLAQFILQHVRDDGQALQTIANQLNRKIAKNVENGETHPALLYALAAIWTGSAVRVDLLPEAISAAATIAGHSAREHEVAILVVLETIEARGRHMRQMLGNASAIEWASSVLPAYDYLETMEGLTPRQLAEIRHHRAKTLRFVGRLDDAERMFEQVLADFPLNDAKLQLLRLLDKRTEDHGCAKRYAEEIIAARLDNGEVSSSLLMALGDTLNGARATWAGELVDLNEELFLREALYSASAGVSQGYHSVASFVRALVWHAPERVAGIISRLPEPTPLMLDDDQSRGGYAEIMFHAAIVGDDRSLLARALDAYETLKAPDPYQKRKWGETLYRLDRFPEAEEMLESFEDEGGRIWLAHSLSQVKLALGKVGEALPLVDEAVNGAVGVQRKYLSSFLLQRAKVKIALGQNPVDDIEEGVAATQHVGLLEQFTQLRQSHLRR</sequence>
<evidence type="ECO:0000259" key="1">
    <source>
        <dbReference type="Pfam" id="PF00931"/>
    </source>
</evidence>
<feature type="domain" description="NB-ARC" evidence="1">
    <location>
        <begin position="200"/>
        <end position="304"/>
    </location>
</feature>
<dbReference type="SUPFAM" id="SSF52540">
    <property type="entry name" value="P-loop containing nucleoside triphosphate hydrolases"/>
    <property type="match status" value="1"/>
</dbReference>
<dbReference type="InterPro" id="IPR011990">
    <property type="entry name" value="TPR-like_helical_dom_sf"/>
</dbReference>